<dbReference type="WBParaSite" id="ACOC_0000410701-mRNA-1">
    <property type="protein sequence ID" value="ACOC_0000410701-mRNA-1"/>
    <property type="gene ID" value="ACOC_0000410701"/>
</dbReference>
<evidence type="ECO:0000313" key="2">
    <source>
        <dbReference type="Proteomes" id="UP000267027"/>
    </source>
</evidence>
<accession>A0A0R3PID0</accession>
<evidence type="ECO:0000313" key="3">
    <source>
        <dbReference type="WBParaSite" id="ACOC_0000410701-mRNA-1"/>
    </source>
</evidence>
<organism evidence="3">
    <name type="scientific">Angiostrongylus costaricensis</name>
    <name type="common">Nematode worm</name>
    <dbReference type="NCBI Taxonomy" id="334426"/>
    <lineage>
        <taxon>Eukaryota</taxon>
        <taxon>Metazoa</taxon>
        <taxon>Ecdysozoa</taxon>
        <taxon>Nematoda</taxon>
        <taxon>Chromadorea</taxon>
        <taxon>Rhabditida</taxon>
        <taxon>Rhabditina</taxon>
        <taxon>Rhabditomorpha</taxon>
        <taxon>Strongyloidea</taxon>
        <taxon>Metastrongylidae</taxon>
        <taxon>Angiostrongylus</taxon>
    </lineage>
</organism>
<dbReference type="Proteomes" id="UP000267027">
    <property type="component" value="Unassembled WGS sequence"/>
</dbReference>
<sequence length="80" mass="9278">MKCCTKETMIRSRVEFWDNSDITKAKPSVYYNVVYFVMVLSIRKLPRPALSVGLLELRTTMDDLGRHAKLRNPLAVFVPF</sequence>
<protein>
    <submittedName>
        <fullName evidence="3">Ovule protein</fullName>
    </submittedName>
</protein>
<proteinExistence type="predicted"/>
<keyword evidence="2" id="KW-1185">Reference proteome</keyword>
<dbReference type="EMBL" id="UYYA01002049">
    <property type="protein sequence ID" value="VDM55693.1"/>
    <property type="molecule type" value="Genomic_DNA"/>
</dbReference>
<reference evidence="3" key="1">
    <citation type="submission" date="2017-02" db="UniProtKB">
        <authorList>
            <consortium name="WormBaseParasite"/>
        </authorList>
    </citation>
    <scope>IDENTIFICATION</scope>
</reference>
<dbReference type="AlphaFoldDB" id="A0A0R3PID0"/>
<gene>
    <name evidence="1" type="ORF">ACOC_LOCUS4108</name>
</gene>
<evidence type="ECO:0000313" key="1">
    <source>
        <dbReference type="EMBL" id="VDM55693.1"/>
    </source>
</evidence>
<name>A0A0R3PID0_ANGCS</name>
<reference evidence="1 2" key="2">
    <citation type="submission" date="2018-11" db="EMBL/GenBank/DDBJ databases">
        <authorList>
            <consortium name="Pathogen Informatics"/>
        </authorList>
    </citation>
    <scope>NUCLEOTIDE SEQUENCE [LARGE SCALE GENOMIC DNA]</scope>
    <source>
        <strain evidence="1 2">Costa Rica</strain>
    </source>
</reference>